<dbReference type="Pfam" id="PF13567">
    <property type="entry name" value="DUF4131"/>
    <property type="match status" value="1"/>
</dbReference>
<dbReference type="InterPro" id="IPR004477">
    <property type="entry name" value="ComEC_N"/>
</dbReference>
<evidence type="ECO:0000259" key="8">
    <source>
        <dbReference type="Pfam" id="PF03772"/>
    </source>
</evidence>
<evidence type="ECO:0000259" key="7">
    <source>
        <dbReference type="Pfam" id="PF00753"/>
    </source>
</evidence>
<dbReference type="CDD" id="cd07731">
    <property type="entry name" value="ComA-like_MBL-fold"/>
    <property type="match status" value="1"/>
</dbReference>
<feature type="domain" description="DUF4131" evidence="9">
    <location>
        <begin position="30"/>
        <end position="169"/>
    </location>
</feature>
<dbReference type="SUPFAM" id="SSF56281">
    <property type="entry name" value="Metallo-hydrolase/oxidoreductase"/>
    <property type="match status" value="1"/>
</dbReference>
<dbReference type="InterPro" id="IPR025405">
    <property type="entry name" value="DUF4131"/>
</dbReference>
<feature type="transmembrane region" description="Helical" evidence="6">
    <location>
        <begin position="266"/>
        <end position="284"/>
    </location>
</feature>
<evidence type="ECO:0000256" key="3">
    <source>
        <dbReference type="ARBA" id="ARBA00022692"/>
    </source>
</evidence>
<keyword evidence="11" id="KW-1185">Reference proteome</keyword>
<accession>A0A418YBV3</accession>
<feature type="transmembrane region" description="Helical" evidence="6">
    <location>
        <begin position="7"/>
        <end position="24"/>
    </location>
</feature>
<keyword evidence="4 6" id="KW-1133">Transmembrane helix</keyword>
<proteinExistence type="predicted"/>
<evidence type="ECO:0000313" key="11">
    <source>
        <dbReference type="Proteomes" id="UP000283255"/>
    </source>
</evidence>
<feature type="transmembrane region" description="Helical" evidence="6">
    <location>
        <begin position="291"/>
        <end position="307"/>
    </location>
</feature>
<dbReference type="Proteomes" id="UP000283255">
    <property type="component" value="Unassembled WGS sequence"/>
</dbReference>
<dbReference type="InterPro" id="IPR035681">
    <property type="entry name" value="ComA-like_MBL"/>
</dbReference>
<dbReference type="Pfam" id="PF03772">
    <property type="entry name" value="Competence"/>
    <property type="match status" value="1"/>
</dbReference>
<evidence type="ECO:0000256" key="4">
    <source>
        <dbReference type="ARBA" id="ARBA00022989"/>
    </source>
</evidence>
<evidence type="ECO:0000256" key="6">
    <source>
        <dbReference type="SAM" id="Phobius"/>
    </source>
</evidence>
<reference evidence="10 11" key="2">
    <citation type="submission" date="2019-01" db="EMBL/GenBank/DDBJ databases">
        <title>Motilimonas pumilus sp. nov., isolated from the gut of sea cucumber (Apostichopus japonicus).</title>
        <authorList>
            <person name="Wang F.-Q."/>
            <person name="Ren L.-H."/>
            <person name="Lin Y.-W."/>
            <person name="Sun G.-H."/>
            <person name="Du Z.-J."/>
            <person name="Zhao J.-X."/>
            <person name="Liu X.-J."/>
            <person name="Liu L.-J."/>
        </authorList>
    </citation>
    <scope>NUCLEOTIDE SEQUENCE [LARGE SCALE GENOMIC DNA]</scope>
    <source>
        <strain evidence="10 11">PLHSC7-2</strain>
    </source>
</reference>
<gene>
    <name evidence="10" type="ORF">D1Z90_15325</name>
</gene>
<comment type="caution">
    <text evidence="10">The sequence shown here is derived from an EMBL/GenBank/DDBJ whole genome shotgun (WGS) entry which is preliminary data.</text>
</comment>
<dbReference type="InterPro" id="IPR052159">
    <property type="entry name" value="Competence_DNA_uptake"/>
</dbReference>
<feature type="domain" description="Metallo-beta-lactamase" evidence="7">
    <location>
        <begin position="531"/>
        <end position="709"/>
    </location>
</feature>
<dbReference type="InterPro" id="IPR036866">
    <property type="entry name" value="RibonucZ/Hydroxyglut_hydro"/>
</dbReference>
<evidence type="ECO:0000256" key="5">
    <source>
        <dbReference type="ARBA" id="ARBA00023136"/>
    </source>
</evidence>
<evidence type="ECO:0000313" key="10">
    <source>
        <dbReference type="EMBL" id="RJG42003.1"/>
    </source>
</evidence>
<feature type="transmembrane region" description="Helical" evidence="6">
    <location>
        <begin position="460"/>
        <end position="479"/>
    </location>
</feature>
<dbReference type="GO" id="GO:0005886">
    <property type="term" value="C:plasma membrane"/>
    <property type="evidence" value="ECO:0007669"/>
    <property type="project" value="UniProtKB-SubCell"/>
</dbReference>
<sequence>MLMRRWCAIYVIGVVCCLVLPRLFNVYESIAILALACVCFGHRYSRELGIFLLSICWFSCFAQWQLNWFSNSAATVQEHSIIAQINSLQSNENSRFFSADLIQFDQQHFFIRKSITLYIPDLTSPLSAGEVVYGQAKIRPLWSMANPAGWDQQRYGFSQHLGYQLKITKLSAIEGSPSWRSKVFQRSVEMTQGMAQQGLFLALTFAHKALLTSEIKQQVKTLGLAHLLVISGLHISLVGVASYGLILMALRMLQGLTGINLAVKPIALLVAVIAVCGYGYLAGFTLPVRRACFMFCFAAMLLLWQRHVKAFDLWLWVLALSLLIDPLAVLSGGFWLSFLAVLALLFIARNRPRFKWPKPWCWLRPLLLFCSLQFAFLLLLSPLQLHLFQGVSALSPFYNMIAIPWLSTLLLPAILFMAILLFVLPGAGMWMQPYLDRLLQYSVEQIMVWPSVWVDVSQQMWWLWLGVYCSALLCLAFYLGPAMISAQPTGIEKGKATRPLALSVFGALLFCFAHQLYMLRAKPLWQVTVFDVGQGLSVLVRVGDKHLLYDTGFARSAHFNAANLVVLPNLKRLGVKRLSHLVISHDDNDHAGGKDVMVQQMPIDTQWHSHPLGSEQFCEANKSINLGQAVGTFLTVKGFGVGNGRNNNSCVLLLDFGGWRLLLPGDVERRAERKLVKHFADALQAEILVSPHHGSNSSSSAQFIEAVAPQYVVHSASRYNQWGMPKAQVVSRYFEAGAKQYNIANTGMLTIQPQGESLQVVRYRQDSSFRWYHMALLPFVP</sequence>
<evidence type="ECO:0000256" key="1">
    <source>
        <dbReference type="ARBA" id="ARBA00004651"/>
    </source>
</evidence>
<organism evidence="10 11">
    <name type="scientific">Motilimonas pumila</name>
    <dbReference type="NCBI Taxonomy" id="2303987"/>
    <lineage>
        <taxon>Bacteria</taxon>
        <taxon>Pseudomonadati</taxon>
        <taxon>Pseudomonadota</taxon>
        <taxon>Gammaproteobacteria</taxon>
        <taxon>Alteromonadales</taxon>
        <taxon>Alteromonadales genera incertae sedis</taxon>
        <taxon>Motilimonas</taxon>
    </lineage>
</organism>
<feature type="transmembrane region" description="Helical" evidence="6">
    <location>
        <begin position="224"/>
        <end position="246"/>
    </location>
</feature>
<dbReference type="EMBL" id="QZCH01000022">
    <property type="protein sequence ID" value="RJG42003.1"/>
    <property type="molecule type" value="Genomic_DNA"/>
</dbReference>
<dbReference type="Gene3D" id="3.60.15.10">
    <property type="entry name" value="Ribonuclease Z/Hydroxyacylglutathione hydrolase-like"/>
    <property type="match status" value="1"/>
</dbReference>
<comment type="subcellular location">
    <subcellularLocation>
        <location evidence="1">Cell membrane</location>
        <topology evidence="1">Multi-pass membrane protein</topology>
    </subcellularLocation>
</comment>
<dbReference type="GO" id="GO:0030420">
    <property type="term" value="P:establishment of competence for transformation"/>
    <property type="evidence" value="ECO:0007669"/>
    <property type="project" value="InterPro"/>
</dbReference>
<feature type="domain" description="ComEC/Rec2-related protein" evidence="8">
    <location>
        <begin position="203"/>
        <end position="477"/>
    </location>
</feature>
<feature type="transmembrane region" description="Helical" evidence="6">
    <location>
        <begin position="405"/>
        <end position="426"/>
    </location>
</feature>
<dbReference type="PANTHER" id="PTHR30619:SF1">
    <property type="entry name" value="RECOMBINATION PROTEIN 2"/>
    <property type="match status" value="1"/>
</dbReference>
<evidence type="ECO:0000256" key="2">
    <source>
        <dbReference type="ARBA" id="ARBA00022475"/>
    </source>
</evidence>
<keyword evidence="5 6" id="KW-0472">Membrane</keyword>
<reference evidence="10 11" key="1">
    <citation type="submission" date="2018-09" db="EMBL/GenBank/DDBJ databases">
        <authorList>
            <person name="Wang F."/>
        </authorList>
    </citation>
    <scope>NUCLEOTIDE SEQUENCE [LARGE SCALE GENOMIC DNA]</scope>
    <source>
        <strain evidence="10 11">PLHSC7-2</strain>
    </source>
</reference>
<dbReference type="NCBIfam" id="TIGR00361">
    <property type="entry name" value="ComEC_Rec2"/>
    <property type="match status" value="1"/>
</dbReference>
<name>A0A418YBV3_9GAMM</name>
<evidence type="ECO:0000259" key="9">
    <source>
        <dbReference type="Pfam" id="PF13567"/>
    </source>
</evidence>
<dbReference type="Pfam" id="PF00753">
    <property type="entry name" value="Lactamase_B"/>
    <property type="match status" value="1"/>
</dbReference>
<keyword evidence="2" id="KW-1003">Cell membrane</keyword>
<dbReference type="PANTHER" id="PTHR30619">
    <property type="entry name" value="DNA INTERNALIZATION/COMPETENCE PROTEIN COMEC/REC2"/>
    <property type="match status" value="1"/>
</dbReference>
<protein>
    <submittedName>
        <fullName evidence="10">DNA internalization-related competence protein ComEC/Rec2</fullName>
    </submittedName>
</protein>
<feature type="transmembrane region" description="Helical" evidence="6">
    <location>
        <begin position="313"/>
        <end position="346"/>
    </location>
</feature>
<feature type="transmembrane region" description="Helical" evidence="6">
    <location>
        <begin position="366"/>
        <end position="385"/>
    </location>
</feature>
<dbReference type="InterPro" id="IPR001279">
    <property type="entry name" value="Metallo-B-lactamas"/>
</dbReference>
<feature type="transmembrane region" description="Helical" evidence="6">
    <location>
        <begin position="500"/>
        <end position="519"/>
    </location>
</feature>
<dbReference type="AlphaFoldDB" id="A0A418YBV3"/>
<dbReference type="NCBIfam" id="TIGR00360">
    <property type="entry name" value="ComEC_N-term"/>
    <property type="match status" value="1"/>
</dbReference>
<keyword evidence="3 6" id="KW-0812">Transmembrane</keyword>
<dbReference type="InterPro" id="IPR004797">
    <property type="entry name" value="Competence_ComEC/Rec2"/>
</dbReference>